<protein>
    <submittedName>
        <fullName evidence="2">Cupin domain-containing protein</fullName>
    </submittedName>
</protein>
<dbReference type="AlphaFoldDB" id="A0A366KP17"/>
<dbReference type="EMBL" id="QNQU01000022">
    <property type="protein sequence ID" value="RBQ03385.1"/>
    <property type="molecule type" value="Genomic_DNA"/>
</dbReference>
<dbReference type="PANTHER" id="PTHR40112">
    <property type="entry name" value="H2HPP ISOMERASE"/>
    <property type="match status" value="1"/>
</dbReference>
<name>A0A366KP17_9SPHI</name>
<comment type="caution">
    <text evidence="2">The sequence shown here is derived from an EMBL/GenBank/DDBJ whole genome shotgun (WGS) entry which is preliminary data.</text>
</comment>
<dbReference type="RefSeq" id="WP_113950919.1">
    <property type="nucleotide sequence ID" value="NZ_QNQU01000022.1"/>
</dbReference>
<dbReference type="InterPro" id="IPR025499">
    <property type="entry name" value="KdgF"/>
</dbReference>
<feature type="domain" description="Cupin type-2" evidence="1">
    <location>
        <begin position="42"/>
        <end position="97"/>
    </location>
</feature>
<dbReference type="Pfam" id="PF07883">
    <property type="entry name" value="Cupin_2"/>
    <property type="match status" value="1"/>
</dbReference>
<dbReference type="InterPro" id="IPR011051">
    <property type="entry name" value="RmlC_Cupin_sf"/>
</dbReference>
<dbReference type="PANTHER" id="PTHR40112:SF1">
    <property type="entry name" value="H2HPP ISOMERASE"/>
    <property type="match status" value="1"/>
</dbReference>
<evidence type="ECO:0000313" key="3">
    <source>
        <dbReference type="Proteomes" id="UP000252081"/>
    </source>
</evidence>
<reference evidence="2 3" key="1">
    <citation type="submission" date="2018-07" db="EMBL/GenBank/DDBJ databases">
        <title>A draft genome of a endophytic bacteria, a new species of Pedobacter.</title>
        <authorList>
            <person name="Zhang Z.D."/>
            <person name="Chen Z.J."/>
        </authorList>
    </citation>
    <scope>NUCLEOTIDE SEQUENCE [LARGE SCALE GENOMIC DNA]</scope>
    <source>
        <strain evidence="2 3">RS10</strain>
    </source>
</reference>
<dbReference type="OrthoDB" id="9811153at2"/>
<accession>A0A366KP17</accession>
<evidence type="ECO:0000313" key="2">
    <source>
        <dbReference type="EMBL" id="RBQ03385.1"/>
    </source>
</evidence>
<sequence length="119" mass="13369">MNFKDLNNKTLISDSDIDWEDLGAGVKRKIMAYDENLMLVKVEFEKDAIGAIHNHPHLQMSYVAKGSFEVSMGDDKKVLNEGDVFFAPSNVFHGVLCLEAGLLVDIFNPHREDFLITSP</sequence>
<evidence type="ECO:0000259" key="1">
    <source>
        <dbReference type="Pfam" id="PF07883"/>
    </source>
</evidence>
<dbReference type="InterPro" id="IPR052535">
    <property type="entry name" value="Bacilysin_H2HPP_isomerase"/>
</dbReference>
<dbReference type="SUPFAM" id="SSF51182">
    <property type="entry name" value="RmlC-like cupins"/>
    <property type="match status" value="1"/>
</dbReference>
<dbReference type="CDD" id="cd02238">
    <property type="entry name" value="cupin_KdgF"/>
    <property type="match status" value="1"/>
</dbReference>
<dbReference type="Gene3D" id="2.60.120.10">
    <property type="entry name" value="Jelly Rolls"/>
    <property type="match status" value="1"/>
</dbReference>
<dbReference type="InterPro" id="IPR013096">
    <property type="entry name" value="Cupin_2"/>
</dbReference>
<dbReference type="Proteomes" id="UP000252081">
    <property type="component" value="Unassembled WGS sequence"/>
</dbReference>
<dbReference type="PIRSF" id="PIRSF029883">
    <property type="entry name" value="KdgF"/>
    <property type="match status" value="1"/>
</dbReference>
<dbReference type="InterPro" id="IPR014710">
    <property type="entry name" value="RmlC-like_jellyroll"/>
</dbReference>
<keyword evidence="3" id="KW-1185">Reference proteome</keyword>
<gene>
    <name evidence="2" type="ORF">DRW42_21585</name>
</gene>
<proteinExistence type="predicted"/>
<organism evidence="2 3">
    <name type="scientific">Pedobacter miscanthi</name>
    <dbReference type="NCBI Taxonomy" id="2259170"/>
    <lineage>
        <taxon>Bacteria</taxon>
        <taxon>Pseudomonadati</taxon>
        <taxon>Bacteroidota</taxon>
        <taxon>Sphingobacteriia</taxon>
        <taxon>Sphingobacteriales</taxon>
        <taxon>Sphingobacteriaceae</taxon>
        <taxon>Pedobacter</taxon>
    </lineage>
</organism>